<keyword evidence="6 14" id="KW-0686">Riboflavin biosynthesis</keyword>
<evidence type="ECO:0000256" key="13">
    <source>
        <dbReference type="ARBA" id="ARBA00049886"/>
    </source>
</evidence>
<evidence type="ECO:0000256" key="6">
    <source>
        <dbReference type="ARBA" id="ARBA00022619"/>
    </source>
</evidence>
<comment type="similarity">
    <text evidence="5 14">In the C-terminal section; belongs to the HTP reductase family.</text>
</comment>
<feature type="binding site" evidence="16">
    <location>
        <position position="204"/>
    </location>
    <ligand>
        <name>substrate</name>
    </ligand>
</feature>
<dbReference type="NCBIfam" id="TIGR00326">
    <property type="entry name" value="eubact_ribD"/>
    <property type="match status" value="1"/>
</dbReference>
<dbReference type="CDD" id="cd01284">
    <property type="entry name" value="Riboflavin_deaminase-reductase"/>
    <property type="match status" value="1"/>
</dbReference>
<evidence type="ECO:0000256" key="5">
    <source>
        <dbReference type="ARBA" id="ARBA00007417"/>
    </source>
</evidence>
<keyword evidence="20" id="KW-1185">Reference proteome</keyword>
<dbReference type="GO" id="GO:0008703">
    <property type="term" value="F:5-amino-6-(5-phosphoribosylamino)uracil reductase activity"/>
    <property type="evidence" value="ECO:0007669"/>
    <property type="project" value="UniProtKB-EC"/>
</dbReference>
<dbReference type="Gene3D" id="3.40.430.10">
    <property type="entry name" value="Dihydrofolate Reductase, subunit A"/>
    <property type="match status" value="1"/>
</dbReference>
<feature type="binding site" evidence="16">
    <location>
        <position position="184"/>
    </location>
    <ligand>
        <name>substrate</name>
    </ligand>
</feature>
<dbReference type="GO" id="GO:0009231">
    <property type="term" value="P:riboflavin biosynthetic process"/>
    <property type="evidence" value="ECO:0007669"/>
    <property type="project" value="UniProtKB-UniPathway"/>
</dbReference>
<feature type="binding site" evidence="17">
    <location>
        <position position="76"/>
    </location>
    <ligand>
        <name>Zn(2+)</name>
        <dbReference type="ChEBI" id="CHEBI:29105"/>
        <note>catalytic</note>
    </ligand>
</feature>
<keyword evidence="9 14" id="KW-0521">NADP</keyword>
<evidence type="ECO:0000256" key="7">
    <source>
        <dbReference type="ARBA" id="ARBA00022723"/>
    </source>
</evidence>
<dbReference type="InterPro" id="IPR002734">
    <property type="entry name" value="RibDG_C"/>
</dbReference>
<dbReference type="InterPro" id="IPR024072">
    <property type="entry name" value="DHFR-like_dom_sf"/>
</dbReference>
<feature type="binding site" evidence="16">
    <location>
        <position position="282"/>
    </location>
    <ligand>
        <name>substrate</name>
    </ligand>
</feature>
<evidence type="ECO:0000256" key="15">
    <source>
        <dbReference type="PIRSR" id="PIRSR006769-1"/>
    </source>
</evidence>
<dbReference type="PROSITE" id="PS51747">
    <property type="entry name" value="CYT_DCMP_DEAMINASES_2"/>
    <property type="match status" value="1"/>
</dbReference>
<feature type="binding site" evidence="17">
    <location>
        <position position="49"/>
    </location>
    <ligand>
        <name>Zn(2+)</name>
        <dbReference type="ChEBI" id="CHEBI:29105"/>
        <note>catalytic</note>
    </ligand>
</feature>
<dbReference type="InterPro" id="IPR016193">
    <property type="entry name" value="Cytidine_deaminase-like"/>
</dbReference>
<evidence type="ECO:0000256" key="9">
    <source>
        <dbReference type="ARBA" id="ARBA00022857"/>
    </source>
</evidence>
<comment type="catalytic activity">
    <reaction evidence="12 14">
        <text>5-amino-6-(5-phospho-D-ribitylamino)uracil + NADP(+) = 5-amino-6-(5-phospho-D-ribosylamino)uracil + NADPH + H(+)</text>
        <dbReference type="Rhea" id="RHEA:17845"/>
        <dbReference type="ChEBI" id="CHEBI:15378"/>
        <dbReference type="ChEBI" id="CHEBI:57783"/>
        <dbReference type="ChEBI" id="CHEBI:58349"/>
        <dbReference type="ChEBI" id="CHEBI:58421"/>
        <dbReference type="ChEBI" id="CHEBI:58453"/>
        <dbReference type="EC" id="1.1.1.193"/>
    </reaction>
</comment>
<keyword evidence="11" id="KW-0511">Multifunctional enzyme</keyword>
<gene>
    <name evidence="19" type="primary">ribD</name>
    <name evidence="19" type="ORF">NCTC12360_00654</name>
</gene>
<feature type="binding site" evidence="16">
    <location>
        <position position="196"/>
    </location>
    <ligand>
        <name>NADP(+)</name>
        <dbReference type="ChEBI" id="CHEBI:58349"/>
    </ligand>
</feature>
<dbReference type="InterPro" id="IPR002125">
    <property type="entry name" value="CMP_dCMP_dom"/>
</dbReference>
<keyword evidence="14" id="KW-0378">Hydrolase</keyword>
<dbReference type="Pfam" id="PF01872">
    <property type="entry name" value="RibD_C"/>
    <property type="match status" value="1"/>
</dbReference>
<keyword evidence="8 14" id="KW-0862">Zinc</keyword>
<reference evidence="19 20" key="1">
    <citation type="submission" date="2018-06" db="EMBL/GenBank/DDBJ databases">
        <authorList>
            <consortium name="Pathogen Informatics"/>
            <person name="Doyle S."/>
        </authorList>
    </citation>
    <scope>NUCLEOTIDE SEQUENCE [LARGE SCALE GENOMIC DNA]</scope>
    <source>
        <strain evidence="19 20">NCTC12360</strain>
    </source>
</reference>
<evidence type="ECO:0000256" key="8">
    <source>
        <dbReference type="ARBA" id="ARBA00022833"/>
    </source>
</evidence>
<dbReference type="SUPFAM" id="SSF53927">
    <property type="entry name" value="Cytidine deaminase-like"/>
    <property type="match status" value="1"/>
</dbReference>
<name>A0A376GW83_ENTGA</name>
<comment type="pathway">
    <text evidence="2 14">Cofactor biosynthesis; riboflavin biosynthesis; 5-amino-6-(D-ribitylamino)uracil from GTP: step 2/4.</text>
</comment>
<feature type="domain" description="CMP/dCMP-type deaminase" evidence="18">
    <location>
        <begin position="1"/>
        <end position="115"/>
    </location>
</feature>
<dbReference type="RefSeq" id="WP_060814916.1">
    <property type="nucleotide sequence ID" value="NZ_JBHULA010000026.1"/>
</dbReference>
<comment type="function">
    <text evidence="1 14">Converts 2,5-diamino-6-(ribosylamino)-4(3h)-pyrimidinone 5'-phosphate into 5-amino-6-(ribosylamino)-2,4(1h,3h)-pyrimidinedione 5'-phosphate.</text>
</comment>
<evidence type="ECO:0000256" key="10">
    <source>
        <dbReference type="ARBA" id="ARBA00023002"/>
    </source>
</evidence>
<comment type="catalytic activity">
    <reaction evidence="13 14">
        <text>2,5-diamino-6-hydroxy-4-(5-phosphoribosylamino)-pyrimidine + H2O + H(+) = 5-amino-6-(5-phospho-D-ribosylamino)uracil + NH4(+)</text>
        <dbReference type="Rhea" id="RHEA:21868"/>
        <dbReference type="ChEBI" id="CHEBI:15377"/>
        <dbReference type="ChEBI" id="CHEBI:15378"/>
        <dbReference type="ChEBI" id="CHEBI:28938"/>
        <dbReference type="ChEBI" id="CHEBI:58453"/>
        <dbReference type="ChEBI" id="CHEBI:58614"/>
        <dbReference type="EC" id="3.5.4.26"/>
    </reaction>
</comment>
<feature type="active site" description="Proton donor" evidence="15">
    <location>
        <position position="51"/>
    </location>
</feature>
<dbReference type="PANTHER" id="PTHR38011">
    <property type="entry name" value="DIHYDROFOLATE REDUCTASE FAMILY PROTEIN (AFU_ORTHOLOGUE AFUA_8G06820)"/>
    <property type="match status" value="1"/>
</dbReference>
<proteinExistence type="inferred from homology"/>
<dbReference type="InterPro" id="IPR004794">
    <property type="entry name" value="Eubact_RibD"/>
</dbReference>
<dbReference type="EC" id="3.5.4.26" evidence="14"/>
<dbReference type="Gene3D" id="3.40.140.10">
    <property type="entry name" value="Cytidine Deaminase, domain 2"/>
    <property type="match status" value="1"/>
</dbReference>
<dbReference type="GO" id="GO:0008835">
    <property type="term" value="F:diaminohydroxyphosphoribosylaminopyrimidine deaminase activity"/>
    <property type="evidence" value="ECO:0007669"/>
    <property type="project" value="UniProtKB-EC"/>
</dbReference>
<feature type="binding site" evidence="16">
    <location>
        <begin position="284"/>
        <end position="290"/>
    </location>
    <ligand>
        <name>NADP(+)</name>
        <dbReference type="ChEBI" id="CHEBI:58349"/>
    </ligand>
</feature>
<comment type="pathway">
    <text evidence="3 14">Cofactor biosynthesis; riboflavin biosynthesis; 5-amino-6-(D-ribitylamino)uracil from GTP: step 3/4.</text>
</comment>
<dbReference type="InterPro" id="IPR050765">
    <property type="entry name" value="Riboflavin_Biosynth_HTPR"/>
</dbReference>
<dbReference type="OrthoDB" id="9800865at2"/>
<organism evidence="19 20">
    <name type="scientific">Enterococcus gallinarum</name>
    <dbReference type="NCBI Taxonomy" id="1353"/>
    <lineage>
        <taxon>Bacteria</taxon>
        <taxon>Bacillati</taxon>
        <taxon>Bacillota</taxon>
        <taxon>Bacilli</taxon>
        <taxon>Lactobacillales</taxon>
        <taxon>Enterococcaceae</taxon>
        <taxon>Enterococcus</taxon>
    </lineage>
</organism>
<evidence type="ECO:0000313" key="20">
    <source>
        <dbReference type="Proteomes" id="UP000254807"/>
    </source>
</evidence>
<dbReference type="PROSITE" id="PS00903">
    <property type="entry name" value="CYT_DCMP_DEAMINASES_1"/>
    <property type="match status" value="1"/>
</dbReference>
<evidence type="ECO:0000256" key="1">
    <source>
        <dbReference type="ARBA" id="ARBA00002151"/>
    </source>
</evidence>
<keyword evidence="10 14" id="KW-0560">Oxidoreductase</keyword>
<evidence type="ECO:0000256" key="16">
    <source>
        <dbReference type="PIRSR" id="PIRSR006769-2"/>
    </source>
</evidence>
<comment type="similarity">
    <text evidence="4 14">In the N-terminal section; belongs to the cytidine and deoxycytidylate deaminase family.</text>
</comment>
<evidence type="ECO:0000256" key="12">
    <source>
        <dbReference type="ARBA" id="ARBA00049861"/>
    </source>
</evidence>
<dbReference type="PIRSF" id="PIRSF006769">
    <property type="entry name" value="RibD"/>
    <property type="match status" value="1"/>
</dbReference>
<dbReference type="InterPro" id="IPR016192">
    <property type="entry name" value="APOBEC/CMP_deaminase_Zn-bd"/>
</dbReference>
<dbReference type="AlphaFoldDB" id="A0A376GW83"/>
<dbReference type="GO" id="GO:0008270">
    <property type="term" value="F:zinc ion binding"/>
    <property type="evidence" value="ECO:0007669"/>
    <property type="project" value="InterPro"/>
</dbReference>
<evidence type="ECO:0000259" key="18">
    <source>
        <dbReference type="PROSITE" id="PS51747"/>
    </source>
</evidence>
<sequence>MHETYMKRAISEALKGKGQTFTNPLVGAVIVKDEEIVAVGSHMAYGKPHAEKNAIDSCSSPEKLIDSTIYVTLEPCHHYGKQPPCTTAILQSGIKKVVIGQLDPNPLVSGKGKAFLESQGIAVITGVLEKEVREINRHYNTYHEEQRPFVALKQATTLDGKIALAGQRTRITGEAALRRVRQERSDYQAILIGSRTALIDNPTLRTEAAFPPYRVVLDRKGETLKQQLTLFKDTSSPVLVFTTKKIQTVFSNHLKIITTPSLTLSFVMKELYRRKIQSVYVEGGSSIHDAFLASGYWDQIITYLSPKLIGGNGTASFASSREVNQMFALTEVTVEPVGEELRIVGRRQENVYRTHSRKGQDHTDRA</sequence>
<dbReference type="EMBL" id="UFYW01000001">
    <property type="protein sequence ID" value="STD82233.1"/>
    <property type="molecule type" value="Genomic_DNA"/>
</dbReference>
<dbReference type="Proteomes" id="UP000254807">
    <property type="component" value="Unassembled WGS sequence"/>
</dbReference>
<accession>A0A376GW83</accession>
<comment type="cofactor">
    <cofactor evidence="14 17">
        <name>Zn(2+)</name>
        <dbReference type="ChEBI" id="CHEBI:29105"/>
    </cofactor>
    <text evidence="14 17">Binds 1 zinc ion.</text>
</comment>
<feature type="binding site" evidence="16">
    <location>
        <position position="155"/>
    </location>
    <ligand>
        <name>NADP(+)</name>
        <dbReference type="ChEBI" id="CHEBI:58349"/>
    </ligand>
</feature>
<keyword evidence="7 14" id="KW-0479">Metal-binding</keyword>
<evidence type="ECO:0000313" key="19">
    <source>
        <dbReference type="EMBL" id="STD82233.1"/>
    </source>
</evidence>
<protein>
    <recommendedName>
        <fullName evidence="14">Riboflavin biosynthesis protein RibD</fullName>
    </recommendedName>
    <domain>
        <recommendedName>
            <fullName evidence="14">Diaminohydroxyphosphoribosylaminopyrimidine deaminase</fullName>
            <shortName evidence="14">DRAP deaminase</shortName>
            <ecNumber evidence="14">3.5.4.26</ecNumber>
        </recommendedName>
        <alternativeName>
            <fullName evidence="14">Riboflavin-specific deaminase</fullName>
        </alternativeName>
    </domain>
    <domain>
        <recommendedName>
            <fullName evidence="14">5-amino-6-(5-phosphoribosylamino)uracil reductase</fullName>
            <ecNumber evidence="14">1.1.1.193</ecNumber>
        </recommendedName>
        <alternativeName>
            <fullName evidence="14">HTP reductase</fullName>
        </alternativeName>
    </domain>
</protein>
<feature type="binding site" evidence="17">
    <location>
        <position position="85"/>
    </location>
    <ligand>
        <name>Zn(2+)</name>
        <dbReference type="ChEBI" id="CHEBI:29105"/>
        <note>catalytic</note>
    </ligand>
</feature>
<evidence type="ECO:0000256" key="4">
    <source>
        <dbReference type="ARBA" id="ARBA00005259"/>
    </source>
</evidence>
<dbReference type="UniPathway" id="UPA00275">
    <property type="reaction ID" value="UER00401"/>
</dbReference>
<evidence type="ECO:0000256" key="14">
    <source>
        <dbReference type="PIRNR" id="PIRNR006769"/>
    </source>
</evidence>
<evidence type="ECO:0000256" key="11">
    <source>
        <dbReference type="ARBA" id="ARBA00023268"/>
    </source>
</evidence>
<dbReference type="EC" id="1.1.1.193" evidence="14"/>
<feature type="binding site" evidence="16">
    <location>
        <position position="200"/>
    </location>
    <ligand>
        <name>NADP(+)</name>
        <dbReference type="ChEBI" id="CHEBI:58349"/>
    </ligand>
</feature>
<dbReference type="SUPFAM" id="SSF53597">
    <property type="entry name" value="Dihydrofolate reductase-like"/>
    <property type="match status" value="1"/>
</dbReference>
<dbReference type="Pfam" id="PF00383">
    <property type="entry name" value="dCMP_cyt_deam_1"/>
    <property type="match status" value="1"/>
</dbReference>
<evidence type="ECO:0000256" key="2">
    <source>
        <dbReference type="ARBA" id="ARBA00004882"/>
    </source>
</evidence>
<dbReference type="PANTHER" id="PTHR38011:SF7">
    <property type="entry name" value="2,5-DIAMINO-6-RIBOSYLAMINO-4(3H)-PYRIMIDINONE 5'-PHOSPHATE REDUCTASE"/>
    <property type="match status" value="1"/>
</dbReference>
<evidence type="ECO:0000256" key="3">
    <source>
        <dbReference type="ARBA" id="ARBA00004910"/>
    </source>
</evidence>
<evidence type="ECO:0000256" key="17">
    <source>
        <dbReference type="PIRSR" id="PIRSR006769-3"/>
    </source>
</evidence>